<evidence type="ECO:0000313" key="2">
    <source>
        <dbReference type="Proteomes" id="UP000762676"/>
    </source>
</evidence>
<evidence type="ECO:0000313" key="1">
    <source>
        <dbReference type="EMBL" id="GFR91702.1"/>
    </source>
</evidence>
<dbReference type="EMBL" id="BMAT01012405">
    <property type="protein sequence ID" value="GFR91702.1"/>
    <property type="molecule type" value="Genomic_DNA"/>
</dbReference>
<gene>
    <name evidence="1" type="ORF">ElyMa_006182200</name>
</gene>
<sequence length="128" mass="14076">MVSAPRLFRLCYPESGGRAEKKEIKFCPDGESNPGSLGKLSTDLLIAPLLTPWTAFAKPKTLNFISAELMLIYFGPSICVNCGSVYHQLVTDLPSVYRVYSLKAFRFGAVATKCGNLFHVHVTFSAQL</sequence>
<proteinExistence type="predicted"/>
<organism evidence="1 2">
    <name type="scientific">Elysia marginata</name>
    <dbReference type="NCBI Taxonomy" id="1093978"/>
    <lineage>
        <taxon>Eukaryota</taxon>
        <taxon>Metazoa</taxon>
        <taxon>Spiralia</taxon>
        <taxon>Lophotrochozoa</taxon>
        <taxon>Mollusca</taxon>
        <taxon>Gastropoda</taxon>
        <taxon>Heterobranchia</taxon>
        <taxon>Euthyneura</taxon>
        <taxon>Panpulmonata</taxon>
        <taxon>Sacoglossa</taxon>
        <taxon>Placobranchoidea</taxon>
        <taxon>Plakobranchidae</taxon>
        <taxon>Elysia</taxon>
    </lineage>
</organism>
<accession>A0AAV4H105</accession>
<reference evidence="1 2" key="1">
    <citation type="journal article" date="2021" name="Elife">
        <title>Chloroplast acquisition without the gene transfer in kleptoplastic sea slugs, Plakobranchus ocellatus.</title>
        <authorList>
            <person name="Maeda T."/>
            <person name="Takahashi S."/>
            <person name="Yoshida T."/>
            <person name="Shimamura S."/>
            <person name="Takaki Y."/>
            <person name="Nagai Y."/>
            <person name="Toyoda A."/>
            <person name="Suzuki Y."/>
            <person name="Arimoto A."/>
            <person name="Ishii H."/>
            <person name="Satoh N."/>
            <person name="Nishiyama T."/>
            <person name="Hasebe M."/>
            <person name="Maruyama T."/>
            <person name="Minagawa J."/>
            <person name="Obokata J."/>
            <person name="Shigenobu S."/>
        </authorList>
    </citation>
    <scope>NUCLEOTIDE SEQUENCE [LARGE SCALE GENOMIC DNA]</scope>
</reference>
<name>A0AAV4H105_9GAST</name>
<comment type="caution">
    <text evidence="1">The sequence shown here is derived from an EMBL/GenBank/DDBJ whole genome shotgun (WGS) entry which is preliminary data.</text>
</comment>
<keyword evidence="2" id="KW-1185">Reference proteome</keyword>
<dbReference type="AlphaFoldDB" id="A0AAV4H105"/>
<protein>
    <submittedName>
        <fullName evidence="1">Uncharacterized protein</fullName>
    </submittedName>
</protein>
<dbReference type="Proteomes" id="UP000762676">
    <property type="component" value="Unassembled WGS sequence"/>
</dbReference>